<dbReference type="Gene3D" id="3.40.640.10">
    <property type="entry name" value="Type I PLP-dependent aspartate aminotransferase-like (Major domain)"/>
    <property type="match status" value="1"/>
</dbReference>
<dbReference type="GO" id="GO:0042802">
    <property type="term" value="F:identical protein binding"/>
    <property type="evidence" value="ECO:0007669"/>
    <property type="project" value="TreeGrafter"/>
</dbReference>
<dbReference type="RefSeq" id="WP_179444846.1">
    <property type="nucleotide sequence ID" value="NZ_JACBZS010000001.1"/>
</dbReference>
<dbReference type="InterPro" id="IPR050103">
    <property type="entry name" value="Class-III_PLP-dep_AT"/>
</dbReference>
<dbReference type="PANTHER" id="PTHR11986">
    <property type="entry name" value="AMINOTRANSFERASE CLASS III"/>
    <property type="match status" value="1"/>
</dbReference>
<dbReference type="FunFam" id="3.40.640.10:FF:000004">
    <property type="entry name" value="Acetylornithine aminotransferase"/>
    <property type="match status" value="1"/>
</dbReference>
<dbReference type="GO" id="GO:0030170">
    <property type="term" value="F:pyridoxal phosphate binding"/>
    <property type="evidence" value="ECO:0007669"/>
    <property type="project" value="InterPro"/>
</dbReference>
<dbReference type="InterPro" id="IPR049704">
    <property type="entry name" value="Aminotrans_3_PPA_site"/>
</dbReference>
<dbReference type="InterPro" id="IPR015421">
    <property type="entry name" value="PyrdxlP-dep_Trfase_major"/>
</dbReference>
<evidence type="ECO:0000256" key="3">
    <source>
        <dbReference type="ARBA" id="ARBA00022679"/>
    </source>
</evidence>
<evidence type="ECO:0000256" key="1">
    <source>
        <dbReference type="ARBA" id="ARBA00001933"/>
    </source>
</evidence>
<comment type="cofactor">
    <cofactor evidence="1">
        <name>pyridoxal 5'-phosphate</name>
        <dbReference type="ChEBI" id="CHEBI:597326"/>
    </cofactor>
</comment>
<keyword evidence="7" id="KW-1185">Reference proteome</keyword>
<dbReference type="EMBL" id="JACBZS010000001">
    <property type="protein sequence ID" value="NYI70954.1"/>
    <property type="molecule type" value="Genomic_DNA"/>
</dbReference>
<dbReference type="Pfam" id="PF00202">
    <property type="entry name" value="Aminotran_3"/>
    <property type="match status" value="1"/>
</dbReference>
<proteinExistence type="inferred from homology"/>
<evidence type="ECO:0000313" key="7">
    <source>
        <dbReference type="Proteomes" id="UP000527616"/>
    </source>
</evidence>
<reference evidence="6 7" key="1">
    <citation type="submission" date="2020-07" db="EMBL/GenBank/DDBJ databases">
        <title>Sequencing the genomes of 1000 actinobacteria strains.</title>
        <authorList>
            <person name="Klenk H.-P."/>
        </authorList>
    </citation>
    <scope>NUCLEOTIDE SEQUENCE [LARGE SCALE GENOMIC DNA]</scope>
    <source>
        <strain evidence="6 7">DSM 103164</strain>
    </source>
</reference>
<organism evidence="6 7">
    <name type="scientific">Naumannella cuiyingiana</name>
    <dbReference type="NCBI Taxonomy" id="1347891"/>
    <lineage>
        <taxon>Bacteria</taxon>
        <taxon>Bacillati</taxon>
        <taxon>Actinomycetota</taxon>
        <taxon>Actinomycetes</taxon>
        <taxon>Propionibacteriales</taxon>
        <taxon>Propionibacteriaceae</taxon>
        <taxon>Naumannella</taxon>
    </lineage>
</organism>
<dbReference type="SUPFAM" id="SSF53383">
    <property type="entry name" value="PLP-dependent transferases"/>
    <property type="match status" value="1"/>
</dbReference>
<dbReference type="InterPro" id="IPR015424">
    <property type="entry name" value="PyrdxlP-dep_Trfase"/>
</dbReference>
<evidence type="ECO:0000256" key="4">
    <source>
        <dbReference type="ARBA" id="ARBA00022898"/>
    </source>
</evidence>
<dbReference type="InterPro" id="IPR015422">
    <property type="entry name" value="PyrdxlP-dep_Trfase_small"/>
</dbReference>
<dbReference type="Gene3D" id="3.90.1150.10">
    <property type="entry name" value="Aspartate Aminotransferase, domain 1"/>
    <property type="match status" value="1"/>
</dbReference>
<dbReference type="InterPro" id="IPR005814">
    <property type="entry name" value="Aminotrans_3"/>
</dbReference>
<comment type="similarity">
    <text evidence="5">Belongs to the class-III pyridoxal-phosphate-dependent aminotransferase family.</text>
</comment>
<sequence length="431" mass="45121">MSIRPEIATPGIRLLTDVPGPASVAVMQERGEVVPPGYPTATSVLARTWRDGYLVDIDGNRLVDLTSGIGVSAFGGTHPVIARAVQRQADKLLHTAFSHVAHRGYVDVCRELNALPAGAGAYRSVLFTTGAEAVENAVKIARAATGRPGIAVLGASYHGRTLLTLSMTAKQVPYKDGFGPFLPDVQRLPMPTVAADFGGYLDRHLREPESIGCLVVEPIQGEGGVVVPPRGFLRALAEQAARHGIVVIADEIQTGLGRTGTVFAHEQDGFEPDLITVGKALGAGLPLSAVVGRTELMDRVPVGGFGGTFAGNPLSCAAALASLRLMRELDLPARARAIGDVFRSRLGPVAARRPKEVALRGRGALWGLVFHDPVSGEPDRARAVRVGRDCLAAGVLVLVGGLDGNVVRMLPPLVSPPSVIHEGLAILADVA</sequence>
<dbReference type="PROSITE" id="PS00600">
    <property type="entry name" value="AA_TRANSFER_CLASS_3"/>
    <property type="match status" value="1"/>
</dbReference>
<dbReference type="CDD" id="cd00610">
    <property type="entry name" value="OAT_like"/>
    <property type="match status" value="1"/>
</dbReference>
<name>A0A7Z0IKT8_9ACTN</name>
<dbReference type="Proteomes" id="UP000527616">
    <property type="component" value="Unassembled WGS sequence"/>
</dbReference>
<dbReference type="EC" id="2.6.1.22" evidence="6"/>
<gene>
    <name evidence="6" type="ORF">GGQ54_001514</name>
</gene>
<dbReference type="PANTHER" id="PTHR11986:SF79">
    <property type="entry name" value="ACETYLORNITHINE AMINOTRANSFERASE, MITOCHONDRIAL"/>
    <property type="match status" value="1"/>
</dbReference>
<keyword evidence="2 6" id="KW-0032">Aminotransferase</keyword>
<protein>
    <submittedName>
        <fullName evidence="6">4-aminobutyrate aminotransferase/(S)-3-amino-2-methylpropionate transaminase</fullName>
        <ecNumber evidence="6">2.6.1.19</ecNumber>
        <ecNumber evidence="6">2.6.1.22</ecNumber>
    </submittedName>
</protein>
<evidence type="ECO:0000313" key="6">
    <source>
        <dbReference type="EMBL" id="NYI70954.1"/>
    </source>
</evidence>
<dbReference type="EC" id="2.6.1.19" evidence="6"/>
<evidence type="ECO:0000256" key="2">
    <source>
        <dbReference type="ARBA" id="ARBA00022576"/>
    </source>
</evidence>
<dbReference type="GO" id="GO:0047298">
    <property type="term" value="F:(S)-3-amino-2-methylpropionate transaminase activity"/>
    <property type="evidence" value="ECO:0007669"/>
    <property type="project" value="UniProtKB-EC"/>
</dbReference>
<dbReference type="PIRSF" id="PIRSF000521">
    <property type="entry name" value="Transaminase_4ab_Lys_Orn"/>
    <property type="match status" value="1"/>
</dbReference>
<keyword evidence="3 6" id="KW-0808">Transferase</keyword>
<evidence type="ECO:0000256" key="5">
    <source>
        <dbReference type="RuleBase" id="RU003560"/>
    </source>
</evidence>
<comment type="caution">
    <text evidence="6">The sequence shown here is derived from an EMBL/GenBank/DDBJ whole genome shotgun (WGS) entry which is preliminary data.</text>
</comment>
<accession>A0A7Z0IKT8</accession>
<keyword evidence="4 5" id="KW-0663">Pyridoxal phosphate</keyword>
<dbReference type="AlphaFoldDB" id="A0A7Z0IKT8"/>
<dbReference type="GO" id="GO:0034386">
    <property type="term" value="F:4-aminobutyrate:2-oxoglutarate transaminase activity"/>
    <property type="evidence" value="ECO:0007669"/>
    <property type="project" value="UniProtKB-EC"/>
</dbReference>